<evidence type="ECO:0000256" key="2">
    <source>
        <dbReference type="ARBA" id="ARBA00022692"/>
    </source>
</evidence>
<feature type="domain" description="Receptor ligand binding region" evidence="5">
    <location>
        <begin position="25"/>
        <end position="117"/>
    </location>
</feature>
<evidence type="ECO:0000313" key="7">
    <source>
        <dbReference type="Proteomes" id="UP000436088"/>
    </source>
</evidence>
<comment type="subcellular location">
    <subcellularLocation>
        <location evidence="1">Membrane</location>
    </subcellularLocation>
</comment>
<gene>
    <name evidence="6" type="ORF">F3Y22_tig00001799pilonHSYRG00078</name>
</gene>
<keyword evidence="4" id="KW-0472">Membrane</keyword>
<dbReference type="EMBL" id="VEPZ02000139">
    <property type="protein sequence ID" value="KAE8732718.1"/>
    <property type="molecule type" value="Genomic_DNA"/>
</dbReference>
<keyword evidence="3" id="KW-1133">Transmembrane helix</keyword>
<proteinExistence type="predicted"/>
<name>A0A6A3CZ71_HIBSY</name>
<protein>
    <submittedName>
        <fullName evidence="6">Apoptosis inhibitory protein 5 isoform 1</fullName>
    </submittedName>
</protein>
<evidence type="ECO:0000313" key="6">
    <source>
        <dbReference type="EMBL" id="KAE8732718.1"/>
    </source>
</evidence>
<sequence length="436" mass="48340">MTTNDNKIIKIGAITDVHSRIGREEKTALDIAVERFNNNDSNNHKLSLSIQDSGRNPFVVATAAQKLIEEKKVEVIVGLETWEEPVLVGDVGGRAQVPVLSFVAPVITLPLATTRWPFLALQHAGSEIEHRLVLLPFSSLSNSNTNEVVQGEESGLVGTDSAWIVRETISSYLDSFNSSVISSMEGTLGIKTYYSEDTSLYRRFCPKFRTTFRNEYYEEDNFHPGLNALRAYDSIGIIMQAMEESKSDESSSNALLKKIISSQFTGVNGEICLKEGKLSHDPILRIVNVVGKKYKDLDFCGVLSAAKSTRSDRKNAAKTPAIPVPLTLTAFENKNVVIAGEVVRLKTTPKAMMAGTVRFNGSFGLQIERRQQSINREAEQQWVTWLGDPKQGVPKGWAMPTDKKHMIIGVSARTSFEKFVKVEDGKHPGEKHYDGF</sequence>
<dbReference type="GO" id="GO:0016020">
    <property type="term" value="C:membrane"/>
    <property type="evidence" value="ECO:0007669"/>
    <property type="project" value="UniProtKB-SubCell"/>
</dbReference>
<organism evidence="6 7">
    <name type="scientific">Hibiscus syriacus</name>
    <name type="common">Rose of Sharon</name>
    <dbReference type="NCBI Taxonomy" id="106335"/>
    <lineage>
        <taxon>Eukaryota</taxon>
        <taxon>Viridiplantae</taxon>
        <taxon>Streptophyta</taxon>
        <taxon>Embryophyta</taxon>
        <taxon>Tracheophyta</taxon>
        <taxon>Spermatophyta</taxon>
        <taxon>Magnoliopsida</taxon>
        <taxon>eudicotyledons</taxon>
        <taxon>Gunneridae</taxon>
        <taxon>Pentapetalae</taxon>
        <taxon>rosids</taxon>
        <taxon>malvids</taxon>
        <taxon>Malvales</taxon>
        <taxon>Malvaceae</taxon>
        <taxon>Malvoideae</taxon>
        <taxon>Hibiscus</taxon>
    </lineage>
</organism>
<dbReference type="InterPro" id="IPR001828">
    <property type="entry name" value="ANF_lig-bd_rcpt"/>
</dbReference>
<dbReference type="InterPro" id="IPR015683">
    <property type="entry name" value="Ionotropic_Glu_rcpt"/>
</dbReference>
<keyword evidence="2" id="KW-0812">Transmembrane</keyword>
<feature type="domain" description="Receptor ligand binding region" evidence="5">
    <location>
        <begin position="153"/>
        <end position="291"/>
    </location>
</feature>
<dbReference type="Pfam" id="PF01094">
    <property type="entry name" value="ANF_receptor"/>
    <property type="match status" value="2"/>
</dbReference>
<dbReference type="PANTHER" id="PTHR34836:SF1">
    <property type="entry name" value="OS09G0428600 PROTEIN"/>
    <property type="match status" value="1"/>
</dbReference>
<dbReference type="InterPro" id="IPR028082">
    <property type="entry name" value="Peripla_BP_I"/>
</dbReference>
<dbReference type="Gene3D" id="3.40.50.2300">
    <property type="match status" value="3"/>
</dbReference>
<dbReference type="PANTHER" id="PTHR34836">
    <property type="entry name" value="OS06G0188250 PROTEIN"/>
    <property type="match status" value="1"/>
</dbReference>
<dbReference type="SUPFAM" id="SSF53822">
    <property type="entry name" value="Periplasmic binding protein-like I"/>
    <property type="match status" value="1"/>
</dbReference>
<accession>A0A6A3CZ71</accession>
<evidence type="ECO:0000256" key="1">
    <source>
        <dbReference type="ARBA" id="ARBA00004370"/>
    </source>
</evidence>
<dbReference type="Proteomes" id="UP000436088">
    <property type="component" value="Unassembled WGS sequence"/>
</dbReference>
<evidence type="ECO:0000259" key="5">
    <source>
        <dbReference type="Pfam" id="PF01094"/>
    </source>
</evidence>
<dbReference type="AlphaFoldDB" id="A0A6A3CZ71"/>
<comment type="caution">
    <text evidence="6">The sequence shown here is derived from an EMBL/GenBank/DDBJ whole genome shotgun (WGS) entry which is preliminary data.</text>
</comment>
<reference evidence="6" key="1">
    <citation type="submission" date="2019-09" db="EMBL/GenBank/DDBJ databases">
        <title>Draft genome information of white flower Hibiscus syriacus.</title>
        <authorList>
            <person name="Kim Y.-M."/>
        </authorList>
    </citation>
    <scope>NUCLEOTIDE SEQUENCE [LARGE SCALE GENOMIC DNA]</scope>
    <source>
        <strain evidence="6">YM2019G1</strain>
    </source>
</reference>
<keyword evidence="7" id="KW-1185">Reference proteome</keyword>
<evidence type="ECO:0000256" key="4">
    <source>
        <dbReference type="ARBA" id="ARBA00023136"/>
    </source>
</evidence>
<evidence type="ECO:0000256" key="3">
    <source>
        <dbReference type="ARBA" id="ARBA00022989"/>
    </source>
</evidence>